<sequence length="293" mass="32967">MTKRILLVDGMALLFRHFYATSVHKNFMITSKGIPTNGTQGFVRHVLRAVTDIQPTHMAICWDMGKTTFRNELFQGYKQNRPEPPEALMPQFSHVQHISEALGFFNIGLPNYEADDVIGTLATQTGQNMEHQVYVITGDRDLLQCTAENIHIWLVKKGFTEYLKFDDAAFRDHYGLAPKQLIDVKAFMGDTADGYPGVKGIGEKTAIKLIQQYGSVENVIANIASLTAGQQKKINADMDNLVCSKQLAEIVCDAPINTDELWQQMAFTPDFSHILNVCDQHELRVAKKYVQTL</sequence>
<dbReference type="GO" id="GO:0003677">
    <property type="term" value="F:DNA binding"/>
    <property type="evidence" value="ECO:0007669"/>
    <property type="project" value="UniProtKB-KW"/>
</dbReference>
<dbReference type="FunFam" id="1.10.150.20:FF:000003">
    <property type="entry name" value="DNA polymerase I"/>
    <property type="match status" value="1"/>
</dbReference>
<dbReference type="STRING" id="569857.TP70_11630"/>
<dbReference type="GO" id="GO:0016779">
    <property type="term" value="F:nucleotidyltransferase activity"/>
    <property type="evidence" value="ECO:0007669"/>
    <property type="project" value="UniProtKB-KW"/>
</dbReference>
<dbReference type="InterPro" id="IPR008918">
    <property type="entry name" value="HhH2"/>
</dbReference>
<feature type="domain" description="5'-3' exonuclease" evidence="6">
    <location>
        <begin position="3"/>
        <end position="268"/>
    </location>
</feature>
<keyword evidence="2 8" id="KW-0378">Hydrolase</keyword>
<gene>
    <name evidence="8" type="primary">ypcP</name>
    <name evidence="8" type="ORF">NCTC13832_01329</name>
    <name evidence="7" type="ORF">TP70_11630</name>
</gene>
<evidence type="ECO:0000313" key="8">
    <source>
        <dbReference type="EMBL" id="SUM57643.1"/>
    </source>
</evidence>
<dbReference type="InterPro" id="IPR036279">
    <property type="entry name" value="5-3_exonuclease_C_sf"/>
</dbReference>
<dbReference type="Proteomes" id="UP000032366">
    <property type="component" value="Unassembled WGS sequence"/>
</dbReference>
<keyword evidence="8" id="KW-0548">Nucleotidyltransferase</keyword>
<dbReference type="SMART" id="SM00279">
    <property type="entry name" value="HhH2"/>
    <property type="match status" value="1"/>
</dbReference>
<dbReference type="InterPro" id="IPR038969">
    <property type="entry name" value="FEN"/>
</dbReference>
<reference evidence="7 9" key="1">
    <citation type="submission" date="2015-01" db="EMBL/GenBank/DDBJ databases">
        <authorList>
            <person name="Guo J."/>
        </authorList>
    </citation>
    <scope>NUCLEOTIDE SEQUENCE [LARGE SCALE GENOMIC DNA]</scope>
    <source>
        <strain evidence="7 9">DSM 22147</strain>
    </source>
</reference>
<dbReference type="Pfam" id="PF01367">
    <property type="entry name" value="5_3_exonuc"/>
    <property type="match status" value="1"/>
</dbReference>
<dbReference type="PANTHER" id="PTHR42646">
    <property type="entry name" value="FLAP ENDONUCLEASE XNI"/>
    <property type="match status" value="1"/>
</dbReference>
<accession>A0A0D6XMC8</accession>
<comment type="function">
    <text evidence="4">5'-3' exonuclease acting preferentially on double-stranded DNA.</text>
</comment>
<dbReference type="SUPFAM" id="SSF47807">
    <property type="entry name" value="5' to 3' exonuclease, C-terminal subdomain"/>
    <property type="match status" value="1"/>
</dbReference>
<dbReference type="GO" id="GO:0033567">
    <property type="term" value="P:DNA replication, Okazaki fragment processing"/>
    <property type="evidence" value="ECO:0007669"/>
    <property type="project" value="InterPro"/>
</dbReference>
<keyword evidence="8" id="KW-0269">Exonuclease</keyword>
<evidence type="ECO:0000256" key="4">
    <source>
        <dbReference type="ARBA" id="ARBA00049957"/>
    </source>
</evidence>
<dbReference type="SMART" id="SM00475">
    <property type="entry name" value="53EXOc"/>
    <property type="match status" value="1"/>
</dbReference>
<keyword evidence="9" id="KW-1185">Reference proteome</keyword>
<evidence type="ECO:0000256" key="1">
    <source>
        <dbReference type="ARBA" id="ARBA00022722"/>
    </source>
</evidence>
<dbReference type="GO" id="GO:0008409">
    <property type="term" value="F:5'-3' exonuclease activity"/>
    <property type="evidence" value="ECO:0007669"/>
    <property type="project" value="InterPro"/>
</dbReference>
<dbReference type="EMBL" id="JXWY01000175">
    <property type="protein sequence ID" value="KIX89802.1"/>
    <property type="molecule type" value="Genomic_DNA"/>
</dbReference>
<proteinExistence type="predicted"/>
<evidence type="ECO:0000313" key="7">
    <source>
        <dbReference type="EMBL" id="KIX89802.1"/>
    </source>
</evidence>
<dbReference type="AlphaFoldDB" id="A0A0D6XMC8"/>
<dbReference type="Gene3D" id="3.40.50.1010">
    <property type="entry name" value="5'-nuclease"/>
    <property type="match status" value="1"/>
</dbReference>
<name>A0A0D6XMC8_9STAP</name>
<evidence type="ECO:0000313" key="9">
    <source>
        <dbReference type="Proteomes" id="UP000032366"/>
    </source>
</evidence>
<evidence type="ECO:0000259" key="6">
    <source>
        <dbReference type="SMART" id="SM00475"/>
    </source>
</evidence>
<dbReference type="PANTHER" id="PTHR42646:SF2">
    <property type="entry name" value="5'-3' EXONUCLEASE FAMILY PROTEIN"/>
    <property type="match status" value="1"/>
</dbReference>
<dbReference type="CDD" id="cd09898">
    <property type="entry name" value="H3TH_53EXO"/>
    <property type="match status" value="1"/>
</dbReference>
<evidence type="ECO:0000256" key="2">
    <source>
        <dbReference type="ARBA" id="ARBA00022801"/>
    </source>
</evidence>
<dbReference type="CDD" id="cd09859">
    <property type="entry name" value="PIN_53EXO"/>
    <property type="match status" value="1"/>
</dbReference>
<dbReference type="Proteomes" id="UP000254100">
    <property type="component" value="Unassembled WGS sequence"/>
</dbReference>
<keyword evidence="8" id="KW-0808">Transferase</keyword>
<protein>
    <recommendedName>
        <fullName evidence="5">5'-3' exonuclease</fullName>
    </recommendedName>
</protein>
<dbReference type="InterPro" id="IPR002421">
    <property type="entry name" value="5-3_exonuclease"/>
</dbReference>
<dbReference type="InterPro" id="IPR029060">
    <property type="entry name" value="PIN-like_dom_sf"/>
</dbReference>
<dbReference type="EMBL" id="UHDT01000001">
    <property type="protein sequence ID" value="SUM57643.1"/>
    <property type="molecule type" value="Genomic_DNA"/>
</dbReference>
<dbReference type="Pfam" id="PF02739">
    <property type="entry name" value="5_3_exonuc_N"/>
    <property type="match status" value="1"/>
</dbReference>
<dbReference type="OrthoDB" id="9806424at2"/>
<evidence type="ECO:0000256" key="5">
    <source>
        <dbReference type="ARBA" id="ARBA00050026"/>
    </source>
</evidence>
<dbReference type="Gene3D" id="1.10.150.20">
    <property type="entry name" value="5' to 3' exonuclease, C-terminal subdomain"/>
    <property type="match status" value="1"/>
</dbReference>
<dbReference type="SUPFAM" id="SSF88723">
    <property type="entry name" value="PIN domain-like"/>
    <property type="match status" value="1"/>
</dbReference>
<evidence type="ECO:0000256" key="3">
    <source>
        <dbReference type="ARBA" id="ARBA00023125"/>
    </source>
</evidence>
<organism evidence="8 10">
    <name type="scientific">Staphylococcus microti</name>
    <dbReference type="NCBI Taxonomy" id="569857"/>
    <lineage>
        <taxon>Bacteria</taxon>
        <taxon>Bacillati</taxon>
        <taxon>Bacillota</taxon>
        <taxon>Bacilli</taxon>
        <taxon>Bacillales</taxon>
        <taxon>Staphylococcaceae</taxon>
        <taxon>Staphylococcus</taxon>
    </lineage>
</organism>
<keyword evidence="1" id="KW-0540">Nuclease</keyword>
<dbReference type="InterPro" id="IPR020045">
    <property type="entry name" value="DNA_polI_H3TH"/>
</dbReference>
<dbReference type="GO" id="GO:0017108">
    <property type="term" value="F:5'-flap endonuclease activity"/>
    <property type="evidence" value="ECO:0007669"/>
    <property type="project" value="InterPro"/>
</dbReference>
<reference evidence="8 10" key="2">
    <citation type="submission" date="2018-06" db="EMBL/GenBank/DDBJ databases">
        <authorList>
            <consortium name="Pathogen Informatics"/>
            <person name="Doyle S."/>
        </authorList>
    </citation>
    <scope>NUCLEOTIDE SEQUENCE [LARGE SCALE GENOMIC DNA]</scope>
    <source>
        <strain evidence="8 10">NCTC13832</strain>
    </source>
</reference>
<evidence type="ECO:0000313" key="10">
    <source>
        <dbReference type="Proteomes" id="UP000254100"/>
    </source>
</evidence>
<dbReference type="RefSeq" id="WP_044361791.1">
    <property type="nucleotide sequence ID" value="NZ_JXWY01000175.1"/>
</dbReference>
<dbReference type="InterPro" id="IPR020046">
    <property type="entry name" value="5-3_exonucl_a-hlix_arch_N"/>
</dbReference>
<keyword evidence="3" id="KW-0238">DNA-binding</keyword>